<evidence type="ECO:0000313" key="3">
    <source>
        <dbReference type="EMBL" id="TDO98198.1"/>
    </source>
</evidence>
<gene>
    <name evidence="3" type="ORF">DFP79_1836</name>
</gene>
<keyword evidence="4" id="KW-1185">Reference proteome</keyword>
<evidence type="ECO:0000313" key="4">
    <source>
        <dbReference type="Proteomes" id="UP000294656"/>
    </source>
</evidence>
<evidence type="ECO:0000256" key="2">
    <source>
        <dbReference type="SAM" id="SignalP"/>
    </source>
</evidence>
<keyword evidence="2" id="KW-0732">Signal</keyword>
<name>A0A4R6M9L0_9GAMM</name>
<dbReference type="Proteomes" id="UP000294656">
    <property type="component" value="Unassembled WGS sequence"/>
</dbReference>
<protein>
    <submittedName>
        <fullName evidence="3">Uncharacterized protein DUF3530</fullName>
    </submittedName>
</protein>
<dbReference type="EMBL" id="SNXC01000011">
    <property type="protein sequence ID" value="TDO98198.1"/>
    <property type="molecule type" value="Genomic_DNA"/>
</dbReference>
<reference evidence="3 4" key="1">
    <citation type="submission" date="2019-03" db="EMBL/GenBank/DDBJ databases">
        <title>Genomic Encyclopedia of Type Strains, Phase III (KMG-III): the genomes of soil and plant-associated and newly described type strains.</title>
        <authorList>
            <person name="Whitman W."/>
        </authorList>
    </citation>
    <scope>NUCLEOTIDE SEQUENCE [LARGE SCALE GENOMIC DNA]</scope>
    <source>
        <strain evidence="3 4">CECT 7378</strain>
    </source>
</reference>
<sequence length="318" mass="35757">MKKKVLCLFISALSSAVLAADTDTNSETKSPSDIEHVKPTPQQSRISGLIKRLTPNYAHEIETINDGTDDFLGLFNESGTGDPQGCVLLLHEDHGHPDWPQVISPLRKDLPSHSWCTLSIEVPDITNRASPTILSTDNSEDDTQAPPTDETVTLQNEKKVFDRIDAALALIREKGYQNAAYLGHRSGAAYFLKYIADRGISGQALILIDIKTIPPVTEFQLSQSIESLRIPVLDYYFDRLPADHRFALWRQQASNKRRNSSDAYIQIDALPDARFGNSADRRLEQRVWGFLKQNTTQKSQKRDFAEFKKGLFFKSPVE</sequence>
<organism evidence="3 4">
    <name type="scientific">Marinomonas balearica</name>
    <dbReference type="NCBI Taxonomy" id="491947"/>
    <lineage>
        <taxon>Bacteria</taxon>
        <taxon>Pseudomonadati</taxon>
        <taxon>Pseudomonadota</taxon>
        <taxon>Gammaproteobacteria</taxon>
        <taxon>Oceanospirillales</taxon>
        <taxon>Oceanospirillaceae</taxon>
        <taxon>Marinomonas</taxon>
    </lineage>
</organism>
<dbReference type="Pfam" id="PF12048">
    <property type="entry name" value="DUF3530"/>
    <property type="match status" value="1"/>
</dbReference>
<proteinExistence type="predicted"/>
<feature type="region of interest" description="Disordered" evidence="1">
    <location>
        <begin position="130"/>
        <end position="149"/>
    </location>
</feature>
<accession>A0A4R6M9L0</accession>
<feature type="signal peptide" evidence="2">
    <location>
        <begin position="1"/>
        <end position="19"/>
    </location>
</feature>
<dbReference type="InterPro" id="IPR022529">
    <property type="entry name" value="DUF3530"/>
</dbReference>
<evidence type="ECO:0000256" key="1">
    <source>
        <dbReference type="SAM" id="MobiDB-lite"/>
    </source>
</evidence>
<dbReference type="AlphaFoldDB" id="A0A4R6M9L0"/>
<comment type="caution">
    <text evidence="3">The sequence shown here is derived from an EMBL/GenBank/DDBJ whole genome shotgun (WGS) entry which is preliminary data.</text>
</comment>
<dbReference type="RefSeq" id="WP_166637671.1">
    <property type="nucleotide sequence ID" value="NZ_SNXC01000011.1"/>
</dbReference>
<feature type="chain" id="PRO_5020361771" evidence="2">
    <location>
        <begin position="20"/>
        <end position="318"/>
    </location>
</feature>
<feature type="region of interest" description="Disordered" evidence="1">
    <location>
        <begin position="21"/>
        <end position="43"/>
    </location>
</feature>